<proteinExistence type="predicted"/>
<geneLocation type="plasmid" evidence="1">
    <name>unnamed1</name>
</geneLocation>
<dbReference type="AlphaFoldDB" id="A0A1B2ES53"/>
<dbReference type="InterPro" id="IPR025148">
    <property type="entry name" value="AtzG-like"/>
</dbReference>
<dbReference type="Pfam" id="PF13318">
    <property type="entry name" value="AtzG-like"/>
    <property type="match status" value="1"/>
</dbReference>
<dbReference type="OrthoDB" id="8162793at2"/>
<organism evidence="1">
    <name type="scientific">Microvirga ossetica</name>
    <dbReference type="NCBI Taxonomy" id="1882682"/>
    <lineage>
        <taxon>Bacteria</taxon>
        <taxon>Pseudomonadati</taxon>
        <taxon>Pseudomonadota</taxon>
        <taxon>Alphaproteobacteria</taxon>
        <taxon>Hyphomicrobiales</taxon>
        <taxon>Methylobacteriaceae</taxon>
        <taxon>Microvirga</taxon>
    </lineage>
</organism>
<evidence type="ECO:0000313" key="1">
    <source>
        <dbReference type="EMBL" id="ANY82804.1"/>
    </source>
</evidence>
<name>A0A1B2ES53_9HYPH</name>
<accession>A0A1B2ES53</accession>
<dbReference type="RefSeq" id="WP_099513908.1">
    <property type="nucleotide sequence ID" value="NZ_CP016617.1"/>
</dbReference>
<reference evidence="1" key="1">
    <citation type="submission" date="2016-07" db="EMBL/GenBank/DDBJ databases">
        <title>Microvirga ossetica sp. nov. a new species of rhizobia isolated from root nodules of the legume species Vicia alpestris Steven originated from North Ossetia region in the Caucasus.</title>
        <authorList>
            <person name="Safronova V.I."/>
            <person name="Kuznetsova I.G."/>
            <person name="Sazanova A.L."/>
            <person name="Belimov A."/>
            <person name="Andronov E."/>
            <person name="Osledkin Y.S."/>
            <person name="Onishchuk O.P."/>
            <person name="Kurchak O.N."/>
            <person name="Shaposhnikov A.I."/>
            <person name="Willems A."/>
            <person name="Tikhonovich I.A."/>
        </authorList>
    </citation>
    <scope>NUCLEOTIDE SEQUENCE [LARGE SCALE GENOMIC DNA]</scope>
    <source>
        <strain evidence="1">V5/3M</strain>
        <plasmid evidence="1">unnamed1</plasmid>
    </source>
</reference>
<sequence>MHLTDEAAMPKDFERQVEILASVVGLSITDVERPGVVRFFRLATAMANKVYGVPLADDTFEVPAVFLPGMSGREQT</sequence>
<protein>
    <recommendedName>
        <fullName evidence="2">DUF4089 domain-containing protein</fullName>
    </recommendedName>
</protein>
<evidence type="ECO:0008006" key="2">
    <source>
        <dbReference type="Google" id="ProtNLM"/>
    </source>
</evidence>
<dbReference type="KEGG" id="moc:BB934_31695"/>
<dbReference type="EMBL" id="CP016617">
    <property type="protein sequence ID" value="ANY82804.1"/>
    <property type="molecule type" value="Genomic_DNA"/>
</dbReference>
<keyword evidence="1" id="KW-0614">Plasmid</keyword>
<gene>
    <name evidence="1" type="ORF">BB934_31695</name>
</gene>